<dbReference type="Proteomes" id="UP000183832">
    <property type="component" value="Unassembled WGS sequence"/>
</dbReference>
<evidence type="ECO:0000313" key="1">
    <source>
        <dbReference type="EMBL" id="CRL02282.1"/>
    </source>
</evidence>
<organism evidence="1 2">
    <name type="scientific">Clunio marinus</name>
    <dbReference type="NCBI Taxonomy" id="568069"/>
    <lineage>
        <taxon>Eukaryota</taxon>
        <taxon>Metazoa</taxon>
        <taxon>Ecdysozoa</taxon>
        <taxon>Arthropoda</taxon>
        <taxon>Hexapoda</taxon>
        <taxon>Insecta</taxon>
        <taxon>Pterygota</taxon>
        <taxon>Neoptera</taxon>
        <taxon>Endopterygota</taxon>
        <taxon>Diptera</taxon>
        <taxon>Nematocera</taxon>
        <taxon>Chironomoidea</taxon>
        <taxon>Chironomidae</taxon>
        <taxon>Clunio</taxon>
    </lineage>
</organism>
<evidence type="ECO:0000313" key="2">
    <source>
        <dbReference type="Proteomes" id="UP000183832"/>
    </source>
</evidence>
<dbReference type="EMBL" id="CVRI01000057">
    <property type="protein sequence ID" value="CRL02282.1"/>
    <property type="molecule type" value="Genomic_DNA"/>
</dbReference>
<accession>A0A1J1IRC3</accession>
<dbReference type="AlphaFoldDB" id="A0A1J1IRC3"/>
<keyword evidence="2" id="KW-1185">Reference proteome</keyword>
<name>A0A1J1IRC3_9DIPT</name>
<reference evidence="1 2" key="1">
    <citation type="submission" date="2015-04" db="EMBL/GenBank/DDBJ databases">
        <authorList>
            <person name="Syromyatnikov M.Y."/>
            <person name="Popov V.N."/>
        </authorList>
    </citation>
    <scope>NUCLEOTIDE SEQUENCE [LARGE SCALE GENOMIC DNA]</scope>
</reference>
<proteinExistence type="predicted"/>
<gene>
    <name evidence="1" type="ORF">CLUMA_CG015518</name>
</gene>
<protein>
    <submittedName>
        <fullName evidence="1">CLUMA_CG015518, isoform A</fullName>
    </submittedName>
</protein>
<sequence>MRLLNERASVSIKQEPTETERYNAYILKIKEEACGSKHQLVQYLNSRGRSRECGSGNETVGVINSLLLPKIYLMARTQIQ</sequence>